<dbReference type="SUPFAM" id="SSF54593">
    <property type="entry name" value="Glyoxalase/Bleomycin resistance protein/Dihydroxybiphenyl dioxygenase"/>
    <property type="match status" value="1"/>
</dbReference>
<dbReference type="RefSeq" id="WP_068191371.1">
    <property type="nucleotide sequence ID" value="NZ_CP013909.1"/>
</dbReference>
<organism evidence="2 3">
    <name type="scientific">Hymenobacter sedentarius</name>
    <dbReference type="NCBI Taxonomy" id="1411621"/>
    <lineage>
        <taxon>Bacteria</taxon>
        <taxon>Pseudomonadati</taxon>
        <taxon>Bacteroidota</taxon>
        <taxon>Cytophagia</taxon>
        <taxon>Cytophagales</taxon>
        <taxon>Hymenobacteraceae</taxon>
        <taxon>Hymenobacter</taxon>
    </lineage>
</organism>
<dbReference type="OrthoDB" id="192739at2"/>
<dbReference type="EMBL" id="CP013909">
    <property type="protein sequence ID" value="ALW84857.1"/>
    <property type="molecule type" value="Genomic_DNA"/>
</dbReference>
<reference evidence="2 3" key="1">
    <citation type="submission" date="2015-12" db="EMBL/GenBank/DDBJ databases">
        <authorList>
            <person name="Shamseldin A."/>
            <person name="Moawad H."/>
            <person name="Abd El-Rahim W.M."/>
            <person name="Sadowsky M.J."/>
        </authorList>
    </citation>
    <scope>NUCLEOTIDE SEQUENCE [LARGE SCALE GENOMIC DNA]</scope>
    <source>
        <strain evidence="2 3">DG5B</strain>
    </source>
</reference>
<name>A0A0U4C9L2_9BACT</name>
<accession>A0A0U4C9L2</accession>
<dbReference type="Gene3D" id="3.10.180.10">
    <property type="entry name" value="2,3-Dihydroxybiphenyl 1,2-Dioxygenase, domain 1"/>
    <property type="match status" value="1"/>
</dbReference>
<keyword evidence="3" id="KW-1185">Reference proteome</keyword>
<dbReference type="STRING" id="1411621.AUC43_07005"/>
<dbReference type="Proteomes" id="UP000059542">
    <property type="component" value="Chromosome"/>
</dbReference>
<dbReference type="KEGG" id="hyg:AUC43_07005"/>
<evidence type="ECO:0000313" key="3">
    <source>
        <dbReference type="Proteomes" id="UP000059542"/>
    </source>
</evidence>
<sequence length="217" mass="23570">MRITDLHLLTADLAGTEAFYGGQLQLPLLQRTPTAVGFRVGYSRLTFHAAPGPTRPFYHVAFAIAFGQVNAAQAWVAARAESLPYSATQAIADFPNWRARAFYFLDNNGTILECIGRVGGPAGPAEFEAATGLLGVHEIGLVLPDVPRDCEALASTYHVPFYARGPRLADFAALGDEDGLFIASAVGRGWLPTLRPAERHWLKVAFEQDGQPYELEL</sequence>
<feature type="domain" description="VOC" evidence="1">
    <location>
        <begin position="2"/>
        <end position="117"/>
    </location>
</feature>
<proteinExistence type="predicted"/>
<evidence type="ECO:0000313" key="2">
    <source>
        <dbReference type="EMBL" id="ALW84857.1"/>
    </source>
</evidence>
<dbReference type="PROSITE" id="PS51819">
    <property type="entry name" value="VOC"/>
    <property type="match status" value="1"/>
</dbReference>
<gene>
    <name evidence="2" type="ORF">AUC43_07005</name>
</gene>
<dbReference type="InterPro" id="IPR037523">
    <property type="entry name" value="VOC_core"/>
</dbReference>
<protein>
    <recommendedName>
        <fullName evidence="1">VOC domain-containing protein</fullName>
    </recommendedName>
</protein>
<evidence type="ECO:0000259" key="1">
    <source>
        <dbReference type="PROSITE" id="PS51819"/>
    </source>
</evidence>
<dbReference type="InterPro" id="IPR029068">
    <property type="entry name" value="Glyas_Bleomycin-R_OHBP_Dase"/>
</dbReference>
<dbReference type="AlphaFoldDB" id="A0A0U4C9L2"/>